<accession>A0A0D8IZV1</accession>
<sequence>MKQTAMQIFTNHTFGSIRTVESDGKILFCGSDVAKALGYARPNEAVAKHCKGTLKRSILSFPIYVVMAKQ</sequence>
<dbReference type="Proteomes" id="UP000032483">
    <property type="component" value="Unassembled WGS sequence"/>
</dbReference>
<dbReference type="InterPro" id="IPR003497">
    <property type="entry name" value="BRO_N_domain"/>
</dbReference>
<name>A0A0D8IZV1_9FIRM</name>
<proteinExistence type="predicted"/>
<keyword evidence="3" id="KW-1185">Reference proteome</keyword>
<organism evidence="2 3">
    <name type="scientific">Ruthenibacterium lactatiformans</name>
    <dbReference type="NCBI Taxonomy" id="1550024"/>
    <lineage>
        <taxon>Bacteria</taxon>
        <taxon>Bacillati</taxon>
        <taxon>Bacillota</taxon>
        <taxon>Clostridia</taxon>
        <taxon>Eubacteriales</taxon>
        <taxon>Oscillospiraceae</taxon>
        <taxon>Ruthenibacterium</taxon>
    </lineage>
</organism>
<dbReference type="Pfam" id="PF02498">
    <property type="entry name" value="Bro-N"/>
    <property type="match status" value="1"/>
</dbReference>
<dbReference type="RefSeq" id="WP_050005075.1">
    <property type="nucleotide sequence ID" value="NZ_JXXK01000008.1"/>
</dbReference>
<evidence type="ECO:0000313" key="3">
    <source>
        <dbReference type="Proteomes" id="UP000032483"/>
    </source>
</evidence>
<protein>
    <recommendedName>
        <fullName evidence="1">Bro-N domain-containing protein</fullName>
    </recommendedName>
</protein>
<dbReference type="AlphaFoldDB" id="A0A0D8IZV1"/>
<comment type="caution">
    <text evidence="2">The sequence shown here is derived from an EMBL/GenBank/DDBJ whole genome shotgun (WGS) entry which is preliminary data.</text>
</comment>
<feature type="domain" description="Bro-N" evidence="1">
    <location>
        <begin position="17"/>
        <end position="55"/>
    </location>
</feature>
<evidence type="ECO:0000259" key="1">
    <source>
        <dbReference type="Pfam" id="PF02498"/>
    </source>
</evidence>
<reference evidence="2" key="1">
    <citation type="submission" date="2015-02" db="EMBL/GenBank/DDBJ databases">
        <title>A novel member of the family Ruminococcaceae isolated from human feces.</title>
        <authorList>
            <person name="Shkoporov A.N."/>
            <person name="Chaplin A.V."/>
            <person name="Motuzova O.V."/>
            <person name="Kafarskaia L.I."/>
            <person name="Khokhlova E.V."/>
            <person name="Efimov B.A."/>
        </authorList>
    </citation>
    <scope>NUCLEOTIDE SEQUENCE [LARGE SCALE GENOMIC DNA]</scope>
    <source>
        <strain evidence="2">585-1</strain>
    </source>
</reference>
<dbReference type="GeneID" id="42856442"/>
<dbReference type="EMBL" id="JXXK01000008">
    <property type="protein sequence ID" value="KJF40220.1"/>
    <property type="molecule type" value="Genomic_DNA"/>
</dbReference>
<evidence type="ECO:0000313" key="2">
    <source>
        <dbReference type="EMBL" id="KJF40220.1"/>
    </source>
</evidence>
<gene>
    <name evidence="2" type="ORF">TQ39_07420</name>
</gene>